<dbReference type="Proteomes" id="UP000030751">
    <property type="component" value="Unassembled WGS sequence"/>
</dbReference>
<organism evidence="1">
    <name type="scientific">Fusarium oxysporum f. sp. pisi HDV247</name>
    <dbReference type="NCBI Taxonomy" id="1080344"/>
    <lineage>
        <taxon>Eukaryota</taxon>
        <taxon>Fungi</taxon>
        <taxon>Dikarya</taxon>
        <taxon>Ascomycota</taxon>
        <taxon>Pezizomycotina</taxon>
        <taxon>Sordariomycetes</taxon>
        <taxon>Hypocreomycetidae</taxon>
        <taxon>Hypocreales</taxon>
        <taxon>Nectriaceae</taxon>
        <taxon>Fusarium</taxon>
        <taxon>Fusarium oxysporum species complex</taxon>
    </lineage>
</organism>
<dbReference type="EMBL" id="JH650974">
    <property type="protein sequence ID" value="EXA39641.1"/>
    <property type="molecule type" value="Genomic_DNA"/>
</dbReference>
<sequence length="41" mass="4746">MSRVIAVDLVVWIRGSGMISVAYRKVGRHWGECFSTRFFAR</sequence>
<dbReference type="AlphaFoldDB" id="W9P9F9"/>
<reference evidence="1" key="1">
    <citation type="submission" date="2011-10" db="EMBL/GenBank/DDBJ databases">
        <title>The Genome Sequence of Fusarium oxysporum HDV247.</title>
        <authorList>
            <consortium name="The Broad Institute Genome Sequencing Platform"/>
            <person name="Ma L.-J."/>
            <person name="Gale L.R."/>
            <person name="Schwartz D.C."/>
            <person name="Zhou S."/>
            <person name="Corby-Kistler H."/>
            <person name="Young S.K."/>
            <person name="Zeng Q."/>
            <person name="Gargeya S."/>
            <person name="Fitzgerald M."/>
            <person name="Haas B."/>
            <person name="Abouelleil A."/>
            <person name="Alvarado L."/>
            <person name="Arachchi H.M."/>
            <person name="Berlin A."/>
            <person name="Brown A."/>
            <person name="Chapman S.B."/>
            <person name="Chen Z."/>
            <person name="Dunbar C."/>
            <person name="Freedman E."/>
            <person name="Gearin G."/>
            <person name="Goldberg J."/>
            <person name="Griggs A."/>
            <person name="Gujja S."/>
            <person name="Heiman D."/>
            <person name="Howarth C."/>
            <person name="Larson L."/>
            <person name="Lui A."/>
            <person name="MacDonald P.J.P."/>
            <person name="Montmayeur A."/>
            <person name="Murphy C."/>
            <person name="Neiman D."/>
            <person name="Pearson M."/>
            <person name="Priest M."/>
            <person name="Roberts A."/>
            <person name="Saif S."/>
            <person name="Shea T."/>
            <person name="Shenoy N."/>
            <person name="Sisk P."/>
            <person name="Stolte C."/>
            <person name="Sykes S."/>
            <person name="Wortman J."/>
            <person name="Nusbaum C."/>
            <person name="Birren B."/>
        </authorList>
    </citation>
    <scope>NUCLEOTIDE SEQUENCE [LARGE SCALE GENOMIC DNA]</scope>
    <source>
        <strain evidence="1">HDV247</strain>
    </source>
</reference>
<name>W9P9F9_FUSOX</name>
<accession>W9P9F9</accession>
<reference evidence="1" key="2">
    <citation type="submission" date="2012-05" db="EMBL/GenBank/DDBJ databases">
        <title>Annotation of the Genome Sequence of Fusarium oxysporum HDV247.</title>
        <authorList>
            <consortium name="The Broad Institute Genomics Platform"/>
            <person name="Ma L.-J."/>
            <person name="Corby-Kistler H."/>
            <person name="Broz K."/>
            <person name="Gale L.R."/>
            <person name="Jonkers W."/>
            <person name="O'Donnell K."/>
            <person name="Ploetz R."/>
            <person name="Steinberg C."/>
            <person name="Schwartz D.C."/>
            <person name="VanEtten H."/>
            <person name="Zhou S."/>
            <person name="Young S.K."/>
            <person name="Zeng Q."/>
            <person name="Gargeya S."/>
            <person name="Fitzgerald M."/>
            <person name="Abouelleil A."/>
            <person name="Alvarado L."/>
            <person name="Chapman S.B."/>
            <person name="Gainer-Dewar J."/>
            <person name="Goldberg J."/>
            <person name="Griggs A."/>
            <person name="Gujja S."/>
            <person name="Hansen M."/>
            <person name="Howarth C."/>
            <person name="Imamovic A."/>
            <person name="Ireland A."/>
            <person name="Larimer J."/>
            <person name="McCowan C."/>
            <person name="Murphy C."/>
            <person name="Pearson M."/>
            <person name="Poon T.W."/>
            <person name="Priest M."/>
            <person name="Roberts A."/>
            <person name="Saif S."/>
            <person name="Shea T."/>
            <person name="Sykes S."/>
            <person name="Wortman J."/>
            <person name="Nusbaum C."/>
            <person name="Birren B."/>
        </authorList>
    </citation>
    <scope>NUCLEOTIDE SEQUENCE</scope>
    <source>
        <strain evidence="1">HDV247</strain>
    </source>
</reference>
<protein>
    <submittedName>
        <fullName evidence="1">Uncharacterized protein</fullName>
    </submittedName>
</protein>
<dbReference type="HOGENOM" id="CLU_3279510_0_0_1"/>
<evidence type="ECO:0000313" key="1">
    <source>
        <dbReference type="EMBL" id="EXA39641.1"/>
    </source>
</evidence>
<gene>
    <name evidence="1" type="ORF">FOVG_11133</name>
</gene>
<proteinExistence type="predicted"/>